<accession>A0A6S6S8E4</accession>
<evidence type="ECO:0000259" key="3">
    <source>
        <dbReference type="PROSITE" id="PS50263"/>
    </source>
</evidence>
<evidence type="ECO:0000313" key="4">
    <source>
        <dbReference type="EMBL" id="CAA6802516.1"/>
    </source>
</evidence>
<evidence type="ECO:0000256" key="2">
    <source>
        <dbReference type="ARBA" id="ARBA00022801"/>
    </source>
</evidence>
<dbReference type="PROSITE" id="PS01227">
    <property type="entry name" value="UPF0012"/>
    <property type="match status" value="1"/>
</dbReference>
<dbReference type="InterPro" id="IPR045254">
    <property type="entry name" value="Nit1/2_C-N_Hydrolase"/>
</dbReference>
<dbReference type="SUPFAM" id="SSF56317">
    <property type="entry name" value="Carbon-nitrogen hydrolase"/>
    <property type="match status" value="1"/>
</dbReference>
<sequence>MAKVAAIQMASGSQVTANLMEAGRLIGEAAAQGAQMVVLPEAFVFMGKSEEARVKLAEPIGSGQMQDAIKELAIKYKIWIVAGTIPIQSDDPTRAYASSLVFNNKGEQVARYDKMHLFDVELSEAQETYAESETTNPGSERIVIDTPIGRVGMAVCYDLRFPGHFRHMMEAGAELLVIPSAFTDTTGKAHWEVLVRARAIENMSYVIASAQGGFHVNGRATYGHSMIVDYWGNIHEQLGKGAGMIICDIDLETLRATRKAFPVLEHRRQSECR</sequence>
<feature type="domain" description="CN hydrolase" evidence="3">
    <location>
        <begin position="2"/>
        <end position="251"/>
    </location>
</feature>
<dbReference type="PROSITE" id="PS50263">
    <property type="entry name" value="CN_HYDROLASE"/>
    <property type="match status" value="1"/>
</dbReference>
<reference evidence="4" key="1">
    <citation type="submission" date="2020-01" db="EMBL/GenBank/DDBJ databases">
        <authorList>
            <person name="Meier V. D."/>
            <person name="Meier V D."/>
        </authorList>
    </citation>
    <scope>NUCLEOTIDE SEQUENCE</scope>
    <source>
        <strain evidence="4">HLG_WM_MAG_07</strain>
    </source>
</reference>
<name>A0A6S6S8E4_9GAMM</name>
<organism evidence="4">
    <name type="scientific">uncultured Thiotrichaceae bacterium</name>
    <dbReference type="NCBI Taxonomy" id="298394"/>
    <lineage>
        <taxon>Bacteria</taxon>
        <taxon>Pseudomonadati</taxon>
        <taxon>Pseudomonadota</taxon>
        <taxon>Gammaproteobacteria</taxon>
        <taxon>Thiotrichales</taxon>
        <taxon>Thiotrichaceae</taxon>
        <taxon>environmental samples</taxon>
    </lineage>
</organism>
<dbReference type="InterPro" id="IPR001110">
    <property type="entry name" value="UPF0012_CS"/>
</dbReference>
<dbReference type="Pfam" id="PF00795">
    <property type="entry name" value="CN_hydrolase"/>
    <property type="match status" value="1"/>
</dbReference>
<proteinExistence type="inferred from homology"/>
<keyword evidence="2 4" id="KW-0378">Hydrolase</keyword>
<dbReference type="GO" id="GO:0016811">
    <property type="term" value="F:hydrolase activity, acting on carbon-nitrogen (but not peptide) bonds, in linear amides"/>
    <property type="evidence" value="ECO:0007669"/>
    <property type="project" value="InterPro"/>
</dbReference>
<protein>
    <submittedName>
        <fullName evidence="4">FIG003879: Predicted amidohydrolase</fullName>
    </submittedName>
</protein>
<comment type="similarity">
    <text evidence="1">Belongs to the carbon-nitrogen hydrolase superfamily. NIT1/NIT2 family.</text>
</comment>
<dbReference type="PANTHER" id="PTHR23088">
    <property type="entry name" value="NITRILASE-RELATED"/>
    <property type="match status" value="1"/>
</dbReference>
<evidence type="ECO:0000256" key="1">
    <source>
        <dbReference type="ARBA" id="ARBA00010613"/>
    </source>
</evidence>
<dbReference type="InterPro" id="IPR036526">
    <property type="entry name" value="C-N_Hydrolase_sf"/>
</dbReference>
<dbReference type="Gene3D" id="3.60.110.10">
    <property type="entry name" value="Carbon-nitrogen hydrolase"/>
    <property type="match status" value="1"/>
</dbReference>
<dbReference type="PANTHER" id="PTHR23088:SF27">
    <property type="entry name" value="DEAMINATED GLUTATHIONE AMIDASE"/>
    <property type="match status" value="1"/>
</dbReference>
<dbReference type="EMBL" id="CACVAY010000012">
    <property type="protein sequence ID" value="CAA6802516.1"/>
    <property type="molecule type" value="Genomic_DNA"/>
</dbReference>
<dbReference type="InterPro" id="IPR003010">
    <property type="entry name" value="C-N_Hydrolase"/>
</dbReference>
<dbReference type="AlphaFoldDB" id="A0A6S6S8E4"/>
<dbReference type="CDD" id="cd07572">
    <property type="entry name" value="nit"/>
    <property type="match status" value="1"/>
</dbReference>
<gene>
    <name evidence="4" type="ORF">HELGO_WM10930</name>
</gene>